<dbReference type="Gene3D" id="2.160.20.10">
    <property type="entry name" value="Single-stranded right-handed beta-helix, Pectin lyase-like"/>
    <property type="match status" value="1"/>
</dbReference>
<dbReference type="EMBL" id="CAADHB010000047">
    <property type="protein sequence ID" value="VFK79390.1"/>
    <property type="molecule type" value="Genomic_DNA"/>
</dbReference>
<dbReference type="GO" id="GO:0003824">
    <property type="term" value="F:catalytic activity"/>
    <property type="evidence" value="ECO:0007669"/>
    <property type="project" value="UniProtKB-ARBA"/>
</dbReference>
<sequence>MTRRQSSKRFLQRLTASCLICTLSWGPPLASLANDITPDGATRTTIDQAQNGVRVVNIAPPTQGGVSHNKYTDFNVRQTGAIMNNSRQVGVSQLGGALPANPHYSDRTAQIILNEVTSNNRSQLRGYTEIFGDRAEFILANPNGITCAGCGFINTSRLGLVTGTPQLDEIGRLDGLAIGQGDVLIEGLGLNAENVRYVDIVTRLAKIQGELIAGEELNIHTGNGRFDYKTRTVSSDPNAAATGATFAVDASALGSMYAGRIKIISSEAGLGVRNDAKLVANVDDLIITAQGDIAYTDARAKRDIKLRAKGNITQTKVAQAGNELRIIAGKTADLSGDSVNATATLDVRGDTLKLHGAAKATPLKVAARTANLSGKQEMQLARIRLQADETATLQSDQGDIAFSQGTANANRLTITAARNITNEDHLLYGGQALTLRATAGNIENRNAGSLWSKGSLSATAGNAVENNGLIQSSGNTEIIAGSALRNIGHRLVIGGDLRLGAVTVDNSGGGEIEVGGDLITVGQLTSVDNRGGKIKGLTAGKTLTLNVRDALQNDGGNIASEGSVSLIIDADYDLRDALTAGETLEIQARRLQNYTRLNAGGMLKLIASGDFRNETSAVLASNRDIEITVDQAIVNNSEITAGRDLKLEAKGGNITNETAAKITGGEGTTTLIANSSVINRNKLSSKQDMALTATSLDNRGQIATGRNLTATVTGNLYNRQGKLLFSGGNMTLNVGGALDNNRANIYSQGNLTLQGKENDSNSASIRNFVAAIEADGDLTIRTNRLDNLAEDYDSDSRDEYGYNIRRNVHKGVHSYNWTVLQQDEATSTLRAHPAYITSGGNLTIHNAAIRNYSSVISAQKDLKQQEGGSLNNETASEGTVNLNRQWGREYFGRTIYKEYPEYWSSENPEIGSCSRVPSFGGHGFYYSGACTPWTPKYKEDYWDTYTTTVQAREQAIFSANRTVDLNGQSIRNGFDPDNSSGYTTYDTATIQQIQATGQVNLSALLNLPTGEHGLFVLNKPNTGHRYLVESNVEFIDTTQFVGSEYFLDRMEVDLDENLRLMGDAVVETRLVGRAILQTMRHTFLEGGIDNSAEQMRRLYDSAFAEAERLEQQGMSLTVGVALSPEQVKSLRHDMIWLEEKEIAGQRVLAPQLYLAQTTLDQIETGTGPIISGSEVLLASKEDIGNQGTITARRNVEISSEGSFTNLGAVDAGQALAIDVEGDILNLGGSLHGEELVELDAGGDIRNEAAVEDVRLGGDGEDFVLFHLRDVATIGSGGNLTMDAGGDIVQTAAKLRAAGSAVLKAEGDIRFEAIALGDSRVYNRPDRIGGEAIFGEANITAGGNVLVEGDITARQNLRIDAQGSLTNTGSVDVGKSLVVDVQENILNLGGSIYGGDLVSLKAGGYIHNESTVEIMKSDDNIVSRMKDIASISSGGDMKLDAGGDIVLTAAKLRAKGSALLKAGGDIRFGTIALRNKSVDRRFGDHDLRDRTEHMGSEAIFGGDLVMESGRDITLSSTLLDVKGGANITAGRNFDLLSTTSTHHRERSRDNHVTGYTKQASSVLRVGKGLSLTSGWDINIMASKVEVGGDATITATNSFNLLSAVNTSNESFSSSNKTIFGTNREEYSRNTTSHVASELDVGGKLNLKAREANLVASRIKAKEAEITAQLLRLVSEKDVENESHFSDKSGALTRKIRNKGHVIENVAEASIEVQKKLIVNGRTLVDEGLNKGNLLKRLSSQSDLDIEGIELVKKVAENKEWDEEITSLSTTGQLLVQALVTAATSGAGAAIAGTANTAMQAAINAAINSMIQQAVTQMVTAALTGNPPKFDTKAMLKAAVVSAASGAVASQVGDTLGEGFASGKGFSTDIAQTAKDFGKTALLSTSSAVVETAVYGGDFEDRWISNLKTGLVELAGQKLTKDIGDAQDMLGGEGSLAKTVLHAGVGCGTAAAKGGDCASGALGSAMAEQLSSVLNTNALGKKGDRLILDLATIGAATVTETDAQTVMASAVRTDSYNRRLHPKEAKVLEKELKKLEETLSGEKLANAKYDAIASACALAKCADGVSEMDPEYENLRRLQNHGEGLAHKGNVTYGKIAKHQLAEKGGLFEHTWVDSITEAYTKREKGFALAGGITDLGMGFGTMVGGTISSCATVALCIAGGALSMYSGSQQVIKGADTINKNKNYGYGEGSSVLNSFSIDAHEGYSNPLLEDTVSRASDVIAIAGIGLKSVRLLKDVKNSKLINLMPTVTQSKKHVRDLVTGKVKDVFKKTVLNEGKGMLPSYMTAPSKPFYLTPVDRRDPLTSALNAVDDYMSPPEVITIIQKKAEN</sequence>
<feature type="chain" id="PRO_5019519663" evidence="1">
    <location>
        <begin position="34"/>
        <end position="2326"/>
    </location>
</feature>
<gene>
    <name evidence="3" type="ORF">BECKSD772D_GA0070982_104715</name>
</gene>
<organism evidence="3">
    <name type="scientific">Candidatus Kentrum sp. SD</name>
    <dbReference type="NCBI Taxonomy" id="2126332"/>
    <lineage>
        <taxon>Bacteria</taxon>
        <taxon>Pseudomonadati</taxon>
        <taxon>Pseudomonadota</taxon>
        <taxon>Gammaproteobacteria</taxon>
        <taxon>Candidatus Kentrum</taxon>
    </lineage>
</organism>
<dbReference type="InterPro" id="IPR010069">
    <property type="entry name" value="CdiA_FHA1_rpt"/>
</dbReference>
<feature type="domain" description="Filamentous haemagglutinin FhaB/tRNA nuclease CdiA-like TPS" evidence="2">
    <location>
        <begin position="50"/>
        <end position="170"/>
    </location>
</feature>
<dbReference type="NCBIfam" id="TIGR01731">
    <property type="entry name" value="fil_hemag_20aa"/>
    <property type="match status" value="9"/>
</dbReference>
<dbReference type="SUPFAM" id="SSF51126">
    <property type="entry name" value="Pectin lyase-like"/>
    <property type="match status" value="1"/>
</dbReference>
<proteinExistence type="predicted"/>
<dbReference type="InterPro" id="IPR012334">
    <property type="entry name" value="Pectin_lyas_fold"/>
</dbReference>
<dbReference type="InterPro" id="IPR006915">
    <property type="entry name" value="DUF637_hemagglutn_put"/>
</dbReference>
<dbReference type="InterPro" id="IPR008638">
    <property type="entry name" value="FhaB/CdiA-like_TPS"/>
</dbReference>
<evidence type="ECO:0000313" key="3">
    <source>
        <dbReference type="EMBL" id="VFK79390.1"/>
    </source>
</evidence>
<name>A0A451BM70_9GAMM</name>
<dbReference type="SMART" id="SM00912">
    <property type="entry name" value="Haemagg_act"/>
    <property type="match status" value="1"/>
</dbReference>
<protein>
    <submittedName>
        <fullName evidence="3">Filamentous hemagglutinin family N-terminal domain-containing protein</fullName>
    </submittedName>
</protein>
<dbReference type="InterPro" id="IPR008619">
    <property type="entry name" value="Filamentous_hemagglutn_rpt"/>
</dbReference>
<dbReference type="InterPro" id="IPR011050">
    <property type="entry name" value="Pectin_lyase_fold/virulence"/>
</dbReference>
<reference evidence="3" key="1">
    <citation type="submission" date="2019-02" db="EMBL/GenBank/DDBJ databases">
        <authorList>
            <person name="Gruber-Vodicka R. H."/>
            <person name="Seah K. B. B."/>
        </authorList>
    </citation>
    <scope>NUCLEOTIDE SEQUENCE</scope>
    <source>
        <strain evidence="3">BECK_S127</strain>
    </source>
</reference>
<dbReference type="Pfam" id="PF05594">
    <property type="entry name" value="Fil_haemagg"/>
    <property type="match status" value="9"/>
</dbReference>
<evidence type="ECO:0000256" key="1">
    <source>
        <dbReference type="SAM" id="SignalP"/>
    </source>
</evidence>
<accession>A0A451BM70</accession>
<feature type="signal peptide" evidence="1">
    <location>
        <begin position="1"/>
        <end position="33"/>
    </location>
</feature>
<dbReference type="Pfam" id="PF05860">
    <property type="entry name" value="TPS"/>
    <property type="match status" value="1"/>
</dbReference>
<dbReference type="Pfam" id="PF04830">
    <property type="entry name" value="DUF637"/>
    <property type="match status" value="1"/>
</dbReference>
<dbReference type="Pfam" id="PF13332">
    <property type="entry name" value="Fil_haemagg_2"/>
    <property type="match status" value="1"/>
</dbReference>
<evidence type="ECO:0000259" key="2">
    <source>
        <dbReference type="SMART" id="SM00912"/>
    </source>
</evidence>
<keyword evidence="1" id="KW-0732">Signal</keyword>
<dbReference type="InterPro" id="IPR025157">
    <property type="entry name" value="Hemagglutinin_rpt"/>
</dbReference>
<dbReference type="NCBIfam" id="TIGR01901">
    <property type="entry name" value="adhes_NPXG"/>
    <property type="match status" value="1"/>
</dbReference>